<dbReference type="AlphaFoldDB" id="A0A443S2L4"/>
<dbReference type="Pfam" id="PF01431">
    <property type="entry name" value="Peptidase_M13"/>
    <property type="match status" value="2"/>
</dbReference>
<feature type="domain" description="Peptidase M13 C-terminal" evidence="2">
    <location>
        <begin position="112"/>
        <end position="171"/>
    </location>
</feature>
<keyword evidence="4" id="KW-1185">Reference proteome</keyword>
<dbReference type="Proteomes" id="UP000288716">
    <property type="component" value="Unassembled WGS sequence"/>
</dbReference>
<dbReference type="EMBL" id="NCKV01010946">
    <property type="protein sequence ID" value="RWS21766.1"/>
    <property type="molecule type" value="Genomic_DNA"/>
</dbReference>
<reference evidence="3 4" key="1">
    <citation type="journal article" date="2018" name="Gigascience">
        <title>Genomes of trombidid mites reveal novel predicted allergens and laterally-transferred genes associated with secondary metabolism.</title>
        <authorList>
            <person name="Dong X."/>
            <person name="Chaisiri K."/>
            <person name="Xia D."/>
            <person name="Armstrong S.D."/>
            <person name="Fang Y."/>
            <person name="Donnelly M.J."/>
            <person name="Kadowaki T."/>
            <person name="McGarry J.W."/>
            <person name="Darby A.C."/>
            <person name="Makepeace B.L."/>
        </authorList>
    </citation>
    <scope>NUCLEOTIDE SEQUENCE [LARGE SCALE GENOMIC DNA]</scope>
    <source>
        <strain evidence="3">UoL-UT</strain>
    </source>
</reference>
<sequence length="173" mass="20221">MFFEAINAGLLQPPFYYTSAPISMNFAAIGSIISHEITHVFEKKRKTFSEKTKAMNLWRKESKQKYEQRVNCFQKQYASYTESKTGRKLNGRRTINDNIADNNGLRQCIQYSLLYIWCGNDSKKYTDDLIIWGTHSPRRFRVNVPLSNSFEFAKAFDCKIGSKMNPIDKCMIW</sequence>
<proteinExistence type="inferred from homology"/>
<dbReference type="STRING" id="299467.A0A443S2L4"/>
<dbReference type="PROSITE" id="PS51885">
    <property type="entry name" value="NEPRILYSIN"/>
    <property type="match status" value="1"/>
</dbReference>
<comment type="similarity">
    <text evidence="1">Belongs to the peptidase M13 family.</text>
</comment>
<gene>
    <name evidence="3" type="ORF">B4U80_10271</name>
</gene>
<evidence type="ECO:0000259" key="2">
    <source>
        <dbReference type="Pfam" id="PF01431"/>
    </source>
</evidence>
<feature type="domain" description="Peptidase M13 C-terminal" evidence="2">
    <location>
        <begin position="6"/>
        <end position="106"/>
    </location>
</feature>
<dbReference type="InterPro" id="IPR000718">
    <property type="entry name" value="Peptidase_M13"/>
</dbReference>
<dbReference type="InterPro" id="IPR024079">
    <property type="entry name" value="MetalloPept_cat_dom_sf"/>
</dbReference>
<dbReference type="SUPFAM" id="SSF55486">
    <property type="entry name" value="Metalloproteases ('zincins'), catalytic domain"/>
    <property type="match status" value="1"/>
</dbReference>
<organism evidence="3 4">
    <name type="scientific">Leptotrombidium deliense</name>
    <dbReference type="NCBI Taxonomy" id="299467"/>
    <lineage>
        <taxon>Eukaryota</taxon>
        <taxon>Metazoa</taxon>
        <taxon>Ecdysozoa</taxon>
        <taxon>Arthropoda</taxon>
        <taxon>Chelicerata</taxon>
        <taxon>Arachnida</taxon>
        <taxon>Acari</taxon>
        <taxon>Acariformes</taxon>
        <taxon>Trombidiformes</taxon>
        <taxon>Prostigmata</taxon>
        <taxon>Anystina</taxon>
        <taxon>Parasitengona</taxon>
        <taxon>Trombiculoidea</taxon>
        <taxon>Trombiculidae</taxon>
        <taxon>Leptotrombidium</taxon>
    </lineage>
</organism>
<dbReference type="InterPro" id="IPR018497">
    <property type="entry name" value="Peptidase_M13_C"/>
</dbReference>
<evidence type="ECO:0000313" key="3">
    <source>
        <dbReference type="EMBL" id="RWS21766.1"/>
    </source>
</evidence>
<protein>
    <submittedName>
        <fullName evidence="3">Peptidase family M13-like protein</fullName>
    </submittedName>
</protein>
<dbReference type="GO" id="GO:0005886">
    <property type="term" value="C:plasma membrane"/>
    <property type="evidence" value="ECO:0007669"/>
    <property type="project" value="TreeGrafter"/>
</dbReference>
<dbReference type="VEuPathDB" id="VectorBase:LDEU010274"/>
<dbReference type="OrthoDB" id="6506552at2759"/>
<dbReference type="PANTHER" id="PTHR11733">
    <property type="entry name" value="ZINC METALLOPROTEASE FAMILY M13 NEPRILYSIN-RELATED"/>
    <property type="match status" value="1"/>
</dbReference>
<evidence type="ECO:0000313" key="4">
    <source>
        <dbReference type="Proteomes" id="UP000288716"/>
    </source>
</evidence>
<accession>A0A443S2L4</accession>
<dbReference type="GO" id="GO:0016485">
    <property type="term" value="P:protein processing"/>
    <property type="evidence" value="ECO:0007669"/>
    <property type="project" value="TreeGrafter"/>
</dbReference>
<dbReference type="Gene3D" id="3.40.390.10">
    <property type="entry name" value="Collagenase (Catalytic Domain)"/>
    <property type="match status" value="2"/>
</dbReference>
<dbReference type="GO" id="GO:0004222">
    <property type="term" value="F:metalloendopeptidase activity"/>
    <property type="evidence" value="ECO:0007669"/>
    <property type="project" value="InterPro"/>
</dbReference>
<evidence type="ECO:0000256" key="1">
    <source>
        <dbReference type="ARBA" id="ARBA00007357"/>
    </source>
</evidence>
<comment type="caution">
    <text evidence="3">The sequence shown here is derived from an EMBL/GenBank/DDBJ whole genome shotgun (WGS) entry which is preliminary data.</text>
</comment>
<dbReference type="PRINTS" id="PR00786">
    <property type="entry name" value="NEPRILYSIN"/>
</dbReference>
<dbReference type="PANTHER" id="PTHR11733:SF167">
    <property type="entry name" value="FI17812P1-RELATED"/>
    <property type="match status" value="1"/>
</dbReference>
<name>A0A443S2L4_9ACAR</name>